<dbReference type="Gene3D" id="1.10.260.40">
    <property type="entry name" value="lambda repressor-like DNA-binding domains"/>
    <property type="match status" value="1"/>
</dbReference>
<dbReference type="Gene3D" id="3.30.450.180">
    <property type="match status" value="1"/>
</dbReference>
<evidence type="ECO:0000259" key="1">
    <source>
        <dbReference type="PROSITE" id="PS50943"/>
    </source>
</evidence>
<evidence type="ECO:0000313" key="3">
    <source>
        <dbReference type="Proteomes" id="UP000018440"/>
    </source>
</evidence>
<protein>
    <recommendedName>
        <fullName evidence="1">HTH cro/C1-type domain-containing protein</fullName>
    </recommendedName>
</protein>
<feature type="domain" description="HTH cro/C1-type" evidence="1">
    <location>
        <begin position="16"/>
        <end position="70"/>
    </location>
</feature>
<proteinExistence type="predicted"/>
<comment type="caution">
    <text evidence="2">The sequence shown here is derived from an EMBL/GenBank/DDBJ whole genome shotgun (WGS) entry which is preliminary data.</text>
</comment>
<dbReference type="SUPFAM" id="SSF47413">
    <property type="entry name" value="lambda repressor-like DNA-binding domains"/>
    <property type="match status" value="1"/>
</dbReference>
<gene>
    <name evidence="2" type="ORF">F955_02679</name>
</gene>
<evidence type="ECO:0000313" key="2">
    <source>
        <dbReference type="EMBL" id="ENV43595.1"/>
    </source>
</evidence>
<dbReference type="PANTHER" id="PTHR35010">
    <property type="entry name" value="BLL4672 PROTEIN-RELATED"/>
    <property type="match status" value="1"/>
</dbReference>
<dbReference type="PATRIC" id="fig|1217988.3.peg.2587"/>
<dbReference type="EMBL" id="APPQ01000029">
    <property type="protein sequence ID" value="ENV43595.1"/>
    <property type="molecule type" value="Genomic_DNA"/>
</dbReference>
<dbReference type="AlphaFoldDB" id="N9AIW8"/>
<dbReference type="SMART" id="SM00530">
    <property type="entry name" value="HTH_XRE"/>
    <property type="match status" value="1"/>
</dbReference>
<dbReference type="CDD" id="cd00093">
    <property type="entry name" value="HTH_XRE"/>
    <property type="match status" value="1"/>
</dbReference>
<reference evidence="2 3" key="1">
    <citation type="submission" date="2013-02" db="EMBL/GenBank/DDBJ databases">
        <title>The Genome Sequence of Acinetobacter schindleri CIP 107287.</title>
        <authorList>
            <consortium name="The Broad Institute Genome Sequencing Platform"/>
            <consortium name="The Broad Institute Genome Sequencing Center for Infectious Disease"/>
            <person name="Cerqueira G."/>
            <person name="Feldgarden M."/>
            <person name="Courvalin P."/>
            <person name="Perichon B."/>
            <person name="Grillot-Courvalin C."/>
            <person name="Clermont D."/>
            <person name="Rocha E."/>
            <person name="Yoon E.-J."/>
            <person name="Nemec A."/>
            <person name="Walker B."/>
            <person name="Young S.K."/>
            <person name="Zeng Q."/>
            <person name="Gargeya S."/>
            <person name="Fitzgerald M."/>
            <person name="Haas B."/>
            <person name="Abouelleil A."/>
            <person name="Alvarado L."/>
            <person name="Arachchi H.M."/>
            <person name="Berlin A.M."/>
            <person name="Chapman S.B."/>
            <person name="Dewar J."/>
            <person name="Goldberg J."/>
            <person name="Griggs A."/>
            <person name="Gujja S."/>
            <person name="Hansen M."/>
            <person name="Howarth C."/>
            <person name="Imamovic A."/>
            <person name="Larimer J."/>
            <person name="McCowan C."/>
            <person name="Murphy C."/>
            <person name="Neiman D."/>
            <person name="Pearson M."/>
            <person name="Priest M."/>
            <person name="Roberts A."/>
            <person name="Saif S."/>
            <person name="Shea T."/>
            <person name="Sisk P."/>
            <person name="Sykes S."/>
            <person name="Wortman J."/>
            <person name="Nusbaum C."/>
            <person name="Birren B."/>
        </authorList>
    </citation>
    <scope>NUCLEOTIDE SEQUENCE [LARGE SCALE GENOMIC DNA]</scope>
    <source>
        <strain evidence="2 3">CIP 107287</strain>
    </source>
</reference>
<organism evidence="2 3">
    <name type="scientific">Acinetobacter schindleri CIP 107287</name>
    <dbReference type="NCBI Taxonomy" id="1217988"/>
    <lineage>
        <taxon>Bacteria</taxon>
        <taxon>Pseudomonadati</taxon>
        <taxon>Pseudomonadota</taxon>
        <taxon>Gammaproteobacteria</taxon>
        <taxon>Moraxellales</taxon>
        <taxon>Moraxellaceae</taxon>
        <taxon>Acinetobacter</taxon>
    </lineage>
</organism>
<name>N9AIW8_9GAMM</name>
<dbReference type="HOGENOM" id="CLU_083309_0_0_6"/>
<dbReference type="GO" id="GO:0003677">
    <property type="term" value="F:DNA binding"/>
    <property type="evidence" value="ECO:0007669"/>
    <property type="project" value="InterPro"/>
</dbReference>
<dbReference type="PROSITE" id="PS50943">
    <property type="entry name" value="HTH_CROC1"/>
    <property type="match status" value="1"/>
</dbReference>
<dbReference type="Pfam" id="PF17765">
    <property type="entry name" value="MLTR_LBD"/>
    <property type="match status" value="1"/>
</dbReference>
<sequence length="263" mass="30040">MMHTVLPLDQSAGQQLRMLRKNEKLSQLDLSMMTGISQRYLSCIETDKVIPSANTLHIILCALNAPIEQSNLIFLASGYAPRYKPVIQMQDQNMLAKALHHILHNQNPAPAFVLNRNWDIVEINESVDALLDFMELPQLQANSINLLDLVFETDQFTAQIINVNEVKSIIWHRASKEAISNLALAERLKKYHYSKDFKYLMPSMPSLVLIHIKAKQNDLKFFSTFTTFGIPNGSTEDSLRIDHFIPANDQTWEVMKGLYIESI</sequence>
<accession>N9AIW8</accession>
<dbReference type="RefSeq" id="WP_004895041.1">
    <property type="nucleotide sequence ID" value="NZ_KB849576.1"/>
</dbReference>
<dbReference type="Pfam" id="PF01381">
    <property type="entry name" value="HTH_3"/>
    <property type="match status" value="1"/>
</dbReference>
<dbReference type="InterPro" id="IPR010982">
    <property type="entry name" value="Lambda_DNA-bd_dom_sf"/>
</dbReference>
<dbReference type="Proteomes" id="UP000018440">
    <property type="component" value="Unassembled WGS sequence"/>
</dbReference>
<dbReference type="PANTHER" id="PTHR35010:SF4">
    <property type="entry name" value="BLL5781 PROTEIN"/>
    <property type="match status" value="1"/>
</dbReference>
<dbReference type="InterPro" id="IPR041413">
    <property type="entry name" value="MLTR_LBD"/>
</dbReference>
<dbReference type="InterPro" id="IPR001387">
    <property type="entry name" value="Cro/C1-type_HTH"/>
</dbReference>